<dbReference type="OrthoDB" id="127311at2"/>
<proteinExistence type="inferred from homology"/>
<evidence type="ECO:0000313" key="15">
    <source>
        <dbReference type="Proteomes" id="UP000239007"/>
    </source>
</evidence>
<keyword evidence="9 11" id="KW-0472">Membrane</keyword>
<dbReference type="EMBL" id="MSCH01000003">
    <property type="protein sequence ID" value="PQJ52502.1"/>
    <property type="molecule type" value="Genomic_DNA"/>
</dbReference>
<keyword evidence="2 11" id="KW-0813">Transport</keyword>
<dbReference type="Pfam" id="PF07715">
    <property type="entry name" value="Plug"/>
    <property type="match status" value="1"/>
</dbReference>
<accession>A0A2S7USL4</accession>
<dbReference type="InterPro" id="IPR039426">
    <property type="entry name" value="TonB-dep_rcpt-like"/>
</dbReference>
<comment type="similarity">
    <text evidence="11">Belongs to the TonB-dependent receptor family.</text>
</comment>
<organism evidence="14 15">
    <name type="scientific">Psychrosphaera saromensis</name>
    <dbReference type="NCBI Taxonomy" id="716813"/>
    <lineage>
        <taxon>Bacteria</taxon>
        <taxon>Pseudomonadati</taxon>
        <taxon>Pseudomonadota</taxon>
        <taxon>Gammaproteobacteria</taxon>
        <taxon>Alteromonadales</taxon>
        <taxon>Pseudoalteromonadaceae</taxon>
        <taxon>Psychrosphaera</taxon>
    </lineage>
</organism>
<dbReference type="InterPro" id="IPR037066">
    <property type="entry name" value="Plug_dom_sf"/>
</dbReference>
<evidence type="ECO:0000256" key="7">
    <source>
        <dbReference type="ARBA" id="ARBA00023004"/>
    </source>
</evidence>
<dbReference type="Gene3D" id="2.170.130.10">
    <property type="entry name" value="TonB-dependent receptor, plug domain"/>
    <property type="match status" value="1"/>
</dbReference>
<evidence type="ECO:0000256" key="1">
    <source>
        <dbReference type="ARBA" id="ARBA00004571"/>
    </source>
</evidence>
<evidence type="ECO:0000256" key="10">
    <source>
        <dbReference type="ARBA" id="ARBA00023237"/>
    </source>
</evidence>
<protein>
    <submittedName>
        <fullName evidence="14">TonB-dependent receptor</fullName>
    </submittedName>
</protein>
<dbReference type="SUPFAM" id="SSF56935">
    <property type="entry name" value="Porins"/>
    <property type="match status" value="1"/>
</dbReference>
<gene>
    <name evidence="14" type="ORF">BTO11_01790</name>
</gene>
<dbReference type="PANTHER" id="PTHR32552:SF68">
    <property type="entry name" value="FERRICHROME OUTER MEMBRANE TRANSPORTER_PHAGE RECEPTOR"/>
    <property type="match status" value="1"/>
</dbReference>
<dbReference type="Gene3D" id="2.40.170.20">
    <property type="entry name" value="TonB-dependent receptor, beta-barrel domain"/>
    <property type="match status" value="1"/>
</dbReference>
<feature type="domain" description="TonB-dependent receptor plug" evidence="13">
    <location>
        <begin position="67"/>
        <end position="162"/>
    </location>
</feature>
<dbReference type="GO" id="GO:0009279">
    <property type="term" value="C:cell outer membrane"/>
    <property type="evidence" value="ECO:0007669"/>
    <property type="project" value="UniProtKB-SubCell"/>
</dbReference>
<reference evidence="14 15" key="1">
    <citation type="submission" date="2016-12" db="EMBL/GenBank/DDBJ databases">
        <title>Diversity of luminous bacteria.</title>
        <authorList>
            <person name="Yoshizawa S."/>
            <person name="Kogure K."/>
        </authorList>
    </citation>
    <scope>NUCLEOTIDE SEQUENCE [LARGE SCALE GENOMIC DNA]</scope>
    <source>
        <strain evidence="14 15">SA4-48</strain>
    </source>
</reference>
<dbReference type="InterPro" id="IPR036942">
    <property type="entry name" value="Beta-barrel_TonB_sf"/>
</dbReference>
<dbReference type="AlphaFoldDB" id="A0A2S7USL4"/>
<evidence type="ECO:0000256" key="6">
    <source>
        <dbReference type="ARBA" id="ARBA00022729"/>
    </source>
</evidence>
<evidence type="ECO:0000313" key="14">
    <source>
        <dbReference type="EMBL" id="PQJ52502.1"/>
    </source>
</evidence>
<dbReference type="PANTHER" id="PTHR32552">
    <property type="entry name" value="FERRICHROME IRON RECEPTOR-RELATED"/>
    <property type="match status" value="1"/>
</dbReference>
<name>A0A2S7USL4_9GAMM</name>
<keyword evidence="3 11" id="KW-1134">Transmembrane beta strand</keyword>
<evidence type="ECO:0000256" key="2">
    <source>
        <dbReference type="ARBA" id="ARBA00022448"/>
    </source>
</evidence>
<feature type="signal peptide" evidence="12">
    <location>
        <begin position="1"/>
        <end position="27"/>
    </location>
</feature>
<sequence length="829" mass="90760">MSLRAYKTTYLASAIALSLSMSANTFAADEAEEPTDKEIEKIEVRGSLGSLPGQAVESVFGFGKSILETPRSASTISQEQMERFSVSDIDELVAFAPGTFTQSFFGVAGSLDVRGTPGETYFRGVKRLDNPGNYPTPIGASSRVDIVRGPASPIYGPAKIGGYLNFNPKSARASGGQYLDENTGGFSYTTGSWDKNVITAEIGGPTKVAGKDAGFYLYGEIENSGSFYENTKTDQTVLQAAFNIDVADNLRFEFGGMYHDYDGNQVAGWNRLTQDLVDNGTYITGTAQPLDTDGDTYISHQEYNAAGVDQYIWQVPMNQTTADLIPAIMALENVGTTTLDPSQVLVAEDDELTNTVQTLYFDAMYYTDNGWEIKNQLFYEGYENNNENAYGFSQYHDSWVIEDKIVFSTELELDDMVAQIQISPSLRYVDFEHGEDWKNEYFDRRDLTMASGSLDRRLLATSIDDDYTEWYEGNYLDIGFAAMVDLTWESGLNLVLGARYDSFDMESHTDVDKLLLGNYGSGFVITSDDGKYLLNDFGADSANYTAADITAPVDAEDTVDGISWNTSLSYKFDIGLIPYITAAEQSTIIVGQGAEIKTGAIYSGGVFDKSTLMEYGVKGTFLEDSLYFALSNYKQERTDTKAQSTTLNNVTETEGTELEVRWVVTDDLVVSAGYTNVKVMNLTAIEDGGQYGFFGAEDMPLVEPSLAYGGVVGGPNPSSNNPEGLKAGIPENIYSFTASYDFQNGFSANASVIDVDSAYSGYSQAVLLPAYTLVNAGVLYQADTWSASLNVKNLTDETYYRANFPDLFGSAVVLPELPRSVQAKFTYNF</sequence>
<evidence type="ECO:0000256" key="4">
    <source>
        <dbReference type="ARBA" id="ARBA00022496"/>
    </source>
</evidence>
<keyword evidence="4" id="KW-0410">Iron transport</keyword>
<comment type="caution">
    <text evidence="14">The sequence shown here is derived from an EMBL/GenBank/DDBJ whole genome shotgun (WGS) entry which is preliminary data.</text>
</comment>
<comment type="subcellular location">
    <subcellularLocation>
        <location evidence="1 11">Cell outer membrane</location>
        <topology evidence="1 11">Multi-pass membrane protein</topology>
    </subcellularLocation>
</comment>
<keyword evidence="7" id="KW-0408">Iron</keyword>
<evidence type="ECO:0000256" key="3">
    <source>
        <dbReference type="ARBA" id="ARBA00022452"/>
    </source>
</evidence>
<keyword evidence="8" id="KW-0406">Ion transport</keyword>
<dbReference type="PROSITE" id="PS52016">
    <property type="entry name" value="TONB_DEPENDENT_REC_3"/>
    <property type="match status" value="1"/>
</dbReference>
<keyword evidence="15" id="KW-1185">Reference proteome</keyword>
<keyword evidence="6 12" id="KW-0732">Signal</keyword>
<dbReference type="RefSeq" id="WP_105050963.1">
    <property type="nucleotide sequence ID" value="NZ_BMYG01000004.1"/>
</dbReference>
<dbReference type="GO" id="GO:0015344">
    <property type="term" value="F:siderophore uptake transmembrane transporter activity"/>
    <property type="evidence" value="ECO:0007669"/>
    <property type="project" value="TreeGrafter"/>
</dbReference>
<dbReference type="InterPro" id="IPR012910">
    <property type="entry name" value="Plug_dom"/>
</dbReference>
<feature type="chain" id="PRO_5015692363" evidence="12">
    <location>
        <begin position="28"/>
        <end position="829"/>
    </location>
</feature>
<evidence type="ECO:0000256" key="8">
    <source>
        <dbReference type="ARBA" id="ARBA00023065"/>
    </source>
</evidence>
<keyword evidence="10 11" id="KW-0998">Cell outer membrane</keyword>
<dbReference type="Proteomes" id="UP000239007">
    <property type="component" value="Unassembled WGS sequence"/>
</dbReference>
<evidence type="ECO:0000259" key="13">
    <source>
        <dbReference type="Pfam" id="PF07715"/>
    </source>
</evidence>
<evidence type="ECO:0000256" key="11">
    <source>
        <dbReference type="PROSITE-ProRule" id="PRU01360"/>
    </source>
</evidence>
<evidence type="ECO:0000256" key="5">
    <source>
        <dbReference type="ARBA" id="ARBA00022692"/>
    </source>
</evidence>
<keyword evidence="5 11" id="KW-0812">Transmembrane</keyword>
<evidence type="ECO:0000256" key="12">
    <source>
        <dbReference type="SAM" id="SignalP"/>
    </source>
</evidence>
<evidence type="ECO:0000256" key="9">
    <source>
        <dbReference type="ARBA" id="ARBA00023136"/>
    </source>
</evidence>
<keyword evidence="14" id="KW-0675">Receptor</keyword>